<sequence length="203" mass="22687">QAVFPGEAYAAVVADIIQKAQQLILLNRSHYVGVVEKATGIRRAPDSDNVALKDIRWPDDIIRLHDKDRWLIKQQEKVEKSKESRQKKIDKAGTLKTEKGRKAARERAEAIEIYKIPPLPADTGQDMYKSRGDLLAYVQAELERLDYIRAAAQAGTFYLPGGVIQPPVVYAGWQKLAAPEMISVESAKSLSFQSTDQPITSLE</sequence>
<feature type="region of interest" description="Disordered" evidence="1">
    <location>
        <begin position="82"/>
        <end position="101"/>
    </location>
</feature>
<feature type="non-terminal residue" evidence="2">
    <location>
        <position position="203"/>
    </location>
</feature>
<gene>
    <name evidence="2" type="ORF">S01H4_59379</name>
</gene>
<dbReference type="EMBL" id="BART01034812">
    <property type="protein sequence ID" value="GAH07953.1"/>
    <property type="molecule type" value="Genomic_DNA"/>
</dbReference>
<organism evidence="2">
    <name type="scientific">marine sediment metagenome</name>
    <dbReference type="NCBI Taxonomy" id="412755"/>
    <lineage>
        <taxon>unclassified sequences</taxon>
        <taxon>metagenomes</taxon>
        <taxon>ecological metagenomes</taxon>
    </lineage>
</organism>
<accession>X1EH54</accession>
<name>X1EH54_9ZZZZ</name>
<feature type="non-terminal residue" evidence="2">
    <location>
        <position position="1"/>
    </location>
</feature>
<comment type="caution">
    <text evidence="2">The sequence shown here is derived from an EMBL/GenBank/DDBJ whole genome shotgun (WGS) entry which is preliminary data.</text>
</comment>
<proteinExistence type="predicted"/>
<protein>
    <submittedName>
        <fullName evidence="2">Uncharacterized protein</fullName>
    </submittedName>
</protein>
<evidence type="ECO:0000256" key="1">
    <source>
        <dbReference type="SAM" id="MobiDB-lite"/>
    </source>
</evidence>
<dbReference type="AlphaFoldDB" id="X1EH54"/>
<reference evidence="2" key="1">
    <citation type="journal article" date="2014" name="Front. Microbiol.">
        <title>High frequency of phylogenetically diverse reductive dehalogenase-homologous genes in deep subseafloor sedimentary metagenomes.</title>
        <authorList>
            <person name="Kawai M."/>
            <person name="Futagami T."/>
            <person name="Toyoda A."/>
            <person name="Takaki Y."/>
            <person name="Nishi S."/>
            <person name="Hori S."/>
            <person name="Arai W."/>
            <person name="Tsubouchi T."/>
            <person name="Morono Y."/>
            <person name="Uchiyama I."/>
            <person name="Ito T."/>
            <person name="Fujiyama A."/>
            <person name="Inagaki F."/>
            <person name="Takami H."/>
        </authorList>
    </citation>
    <scope>NUCLEOTIDE SEQUENCE</scope>
    <source>
        <strain evidence="2">Expedition CK06-06</strain>
    </source>
</reference>
<evidence type="ECO:0000313" key="2">
    <source>
        <dbReference type="EMBL" id="GAH07953.1"/>
    </source>
</evidence>